<proteinExistence type="predicted"/>
<name>A0ABR7KE85_9FIRM</name>
<feature type="domain" description="CHAT" evidence="2">
    <location>
        <begin position="68"/>
        <end position="307"/>
    </location>
</feature>
<organism evidence="3 4">
    <name type="scientific">Catenibacterium faecis</name>
    <dbReference type="NCBI Taxonomy" id="2764323"/>
    <lineage>
        <taxon>Bacteria</taxon>
        <taxon>Bacillati</taxon>
        <taxon>Bacillota</taxon>
        <taxon>Erysipelotrichia</taxon>
        <taxon>Erysipelotrichales</taxon>
        <taxon>Coprobacillaceae</taxon>
        <taxon>Catenibacterium</taxon>
    </lineage>
</organism>
<dbReference type="Proteomes" id="UP000603474">
    <property type="component" value="Unassembled WGS sequence"/>
</dbReference>
<keyword evidence="4" id="KW-1185">Reference proteome</keyword>
<evidence type="ECO:0000313" key="4">
    <source>
        <dbReference type="Proteomes" id="UP000603474"/>
    </source>
</evidence>
<reference evidence="3 4" key="1">
    <citation type="submission" date="2020-08" db="EMBL/GenBank/DDBJ databases">
        <authorList>
            <person name="Liu C."/>
            <person name="Sun Q."/>
        </authorList>
    </citation>
    <scope>NUCLEOTIDE SEQUENCE [LARGE SCALE GENOMIC DNA]</scope>
    <source>
        <strain evidence="3 4">NSJ-22</strain>
    </source>
</reference>
<sequence length="382" mass="44164">MGERLSLEEVSHAIGNHLIIDFYELDNLKYGLILIKDGKYSQFVVDYDDIINGSFINDEDIQSFIGPLDDYDHIYICPDGELYNISFERVVNCSNISYLSSVQTLFKKNTDDDSNDQLVSFVYPDFSGRLSDDNDRGDKKGVLYGSYLEGMFIHDIYGENSIVYSSYQANHNNFLETKRPRVLHVSTHGDYLDNENMEPMDRGILCLSGYNIDENNSGYISAREIQYMDLKGTELAVLSACNTGLGENISGEGIYGIRRAFELAGCQTLLLTVEEVDDFNSAIFMKSFYERYNETNNIYQSFKETKEYLKEHGLKELQELRDVFEKEMKNEINNQIVYTRNLKELNNRIEESKTRRQIVRKKNGEYVVEDWNGFIIQGKIEN</sequence>
<dbReference type="EMBL" id="JACRWG010000096">
    <property type="protein sequence ID" value="MBC6011028.1"/>
    <property type="molecule type" value="Genomic_DNA"/>
</dbReference>
<comment type="caution">
    <text evidence="3">The sequence shown here is derived from an EMBL/GenBank/DDBJ whole genome shotgun (WGS) entry which is preliminary data.</text>
</comment>
<evidence type="ECO:0000256" key="1">
    <source>
        <dbReference type="SAM" id="Coils"/>
    </source>
</evidence>
<accession>A0ABR7KE85</accession>
<dbReference type="InterPro" id="IPR024983">
    <property type="entry name" value="CHAT_dom"/>
</dbReference>
<dbReference type="Pfam" id="PF12770">
    <property type="entry name" value="CHAT"/>
    <property type="match status" value="1"/>
</dbReference>
<gene>
    <name evidence="3" type="ORF">H8909_12550</name>
</gene>
<protein>
    <submittedName>
        <fullName evidence="3">CHAT domain-containing protein</fullName>
    </submittedName>
</protein>
<evidence type="ECO:0000313" key="3">
    <source>
        <dbReference type="EMBL" id="MBC6011028.1"/>
    </source>
</evidence>
<dbReference type="InterPro" id="IPR018247">
    <property type="entry name" value="EF_Hand_1_Ca_BS"/>
</dbReference>
<dbReference type="PROSITE" id="PS00018">
    <property type="entry name" value="EF_HAND_1"/>
    <property type="match status" value="1"/>
</dbReference>
<keyword evidence="1" id="KW-0175">Coiled coil</keyword>
<evidence type="ECO:0000259" key="2">
    <source>
        <dbReference type="Pfam" id="PF12770"/>
    </source>
</evidence>
<feature type="coiled-coil region" evidence="1">
    <location>
        <begin position="314"/>
        <end position="362"/>
    </location>
</feature>
<dbReference type="RefSeq" id="WP_187013061.1">
    <property type="nucleotide sequence ID" value="NZ_JACRWG010000096.1"/>
</dbReference>